<keyword evidence="4" id="KW-1185">Reference proteome</keyword>
<evidence type="ECO:0000313" key="4">
    <source>
        <dbReference type="Proteomes" id="UP000321497"/>
    </source>
</evidence>
<reference evidence="3 4" key="1">
    <citation type="submission" date="2019-08" db="EMBL/GenBank/DDBJ databases">
        <title>Genome of Aequorivita antarctica SW49 (type strain).</title>
        <authorList>
            <person name="Bowman J.P."/>
        </authorList>
    </citation>
    <scope>NUCLEOTIDE SEQUENCE [LARGE SCALE GENOMIC DNA]</scope>
    <source>
        <strain evidence="3 4">SW49</strain>
    </source>
</reference>
<dbReference type="SUPFAM" id="SSF110296">
    <property type="entry name" value="Oligoxyloglucan reducing end-specific cellobiohydrolase"/>
    <property type="match status" value="2"/>
</dbReference>
<evidence type="ECO:0000256" key="1">
    <source>
        <dbReference type="ARBA" id="ARBA00022729"/>
    </source>
</evidence>
<feature type="domain" description="Secretion system C-terminal sorting" evidence="2">
    <location>
        <begin position="343"/>
        <end position="411"/>
    </location>
</feature>
<evidence type="ECO:0000313" key="3">
    <source>
        <dbReference type="EMBL" id="TXD74320.1"/>
    </source>
</evidence>
<evidence type="ECO:0000259" key="2">
    <source>
        <dbReference type="Pfam" id="PF18962"/>
    </source>
</evidence>
<name>A0A5C6Z372_9FLAO</name>
<protein>
    <submittedName>
        <fullName evidence="3">T9SS type A sorting domain-containing protein</fullName>
    </submittedName>
</protein>
<accession>A0A5C6Z372</accession>
<dbReference type="InterPro" id="IPR026444">
    <property type="entry name" value="Secre_tail"/>
</dbReference>
<dbReference type="Gene3D" id="2.130.10.10">
    <property type="entry name" value="YVTN repeat-like/Quinoprotein amine dehydrogenase"/>
    <property type="match status" value="2"/>
</dbReference>
<dbReference type="AlphaFoldDB" id="A0A5C6Z372"/>
<organism evidence="3 4">
    <name type="scientific">Aequorivita antarctica</name>
    <dbReference type="NCBI Taxonomy" id="153266"/>
    <lineage>
        <taxon>Bacteria</taxon>
        <taxon>Pseudomonadati</taxon>
        <taxon>Bacteroidota</taxon>
        <taxon>Flavobacteriia</taxon>
        <taxon>Flavobacteriales</taxon>
        <taxon>Flavobacteriaceae</taxon>
        <taxon>Aequorivita</taxon>
    </lineage>
</organism>
<gene>
    <name evidence="3" type="ORF">ESU54_03445</name>
</gene>
<sequence length="412" mass="44236">MFSFEAFLNITEGLTIFNYLDSIMIKITLILSLISISLNTVQAQQWDIINSAATGRLDAIYFMDSQKGFASGGFNKIMKTTNGGDTWVLSNSKATRDFSFFDNTYGYGAATTVGSMHRTTDGGTTWTSITPPDSSSLWAVSAVSPTKAYFVGVAGNLWITNNGGSTVTEGNSGVSELLTDVVFTSPTTGYIAVQTGSVIKTVNSGATWTEVFHTTNVLMTEMDFVNENIGFAVGSKGLVARTINGGDDWTILNTGSTEYFQGVSFYDANNGIVVSTQGNVIITNDGGNTWSHQDTGATETLYDVFMVSPTSAIVVGDAGTIIKNSNIVLNTENFDTAPIVSYYPNPVKDLLSIESSSSIISITIVDVTGKEIFTALNIYSLEYSVDFNTYASGIYIVEIQTMDGNHVTKIVK</sequence>
<dbReference type="NCBIfam" id="TIGR04183">
    <property type="entry name" value="Por_Secre_tail"/>
    <property type="match status" value="1"/>
</dbReference>
<proteinExistence type="predicted"/>
<keyword evidence="1" id="KW-0732">Signal</keyword>
<dbReference type="InterPro" id="IPR015943">
    <property type="entry name" value="WD40/YVTN_repeat-like_dom_sf"/>
</dbReference>
<comment type="caution">
    <text evidence="3">The sequence shown here is derived from an EMBL/GenBank/DDBJ whole genome shotgun (WGS) entry which is preliminary data.</text>
</comment>
<dbReference type="Pfam" id="PF18962">
    <property type="entry name" value="Por_Secre_tail"/>
    <property type="match status" value="1"/>
</dbReference>
<dbReference type="PANTHER" id="PTHR47199:SF2">
    <property type="entry name" value="PHOTOSYSTEM II STABILITY_ASSEMBLY FACTOR HCF136, CHLOROPLASTIC"/>
    <property type="match status" value="1"/>
</dbReference>
<dbReference type="PANTHER" id="PTHR47199">
    <property type="entry name" value="PHOTOSYSTEM II STABILITY/ASSEMBLY FACTOR HCF136, CHLOROPLASTIC"/>
    <property type="match status" value="1"/>
</dbReference>
<dbReference type="Proteomes" id="UP000321497">
    <property type="component" value="Unassembled WGS sequence"/>
</dbReference>
<dbReference type="EMBL" id="VORT01000002">
    <property type="protein sequence ID" value="TXD74320.1"/>
    <property type="molecule type" value="Genomic_DNA"/>
</dbReference>